<name>A0ABX8ZS98_9SPHN</name>
<proteinExistence type="predicted"/>
<dbReference type="Pfam" id="PF09836">
    <property type="entry name" value="DUF2063"/>
    <property type="match status" value="1"/>
</dbReference>
<organism evidence="2 3">
    <name type="scientific">Qipengyuania xiapuensis</name>
    <dbReference type="NCBI Taxonomy" id="2867236"/>
    <lineage>
        <taxon>Bacteria</taxon>
        <taxon>Pseudomonadati</taxon>
        <taxon>Pseudomonadota</taxon>
        <taxon>Alphaproteobacteria</taxon>
        <taxon>Sphingomonadales</taxon>
        <taxon>Erythrobacteraceae</taxon>
        <taxon>Qipengyuania</taxon>
    </lineage>
</organism>
<reference evidence="2 3" key="1">
    <citation type="submission" date="2021-08" db="EMBL/GenBank/DDBJ databases">
        <title>Comparative Genomics Analysis of the Genus Qipengyuania Reveals Extensive Genetic Diversity and Metabolic Versatility, Including the Description of Fifteen Novel Species.</title>
        <authorList>
            <person name="Liu Y."/>
        </authorList>
    </citation>
    <scope>NUCLEOTIDE SEQUENCE [LARGE SCALE GENOMIC DNA]</scope>
    <source>
        <strain evidence="2 3">1NDW3</strain>
    </source>
</reference>
<dbReference type="GO" id="GO:0003677">
    <property type="term" value="F:DNA binding"/>
    <property type="evidence" value="ECO:0007669"/>
    <property type="project" value="UniProtKB-KW"/>
</dbReference>
<dbReference type="EMBL" id="CP081296">
    <property type="protein sequence ID" value="QZD91886.1"/>
    <property type="molecule type" value="Genomic_DNA"/>
</dbReference>
<keyword evidence="2" id="KW-0238">DNA-binding</keyword>
<dbReference type="RefSeq" id="WP_221427590.1">
    <property type="nucleotide sequence ID" value="NZ_CP081296.1"/>
</dbReference>
<dbReference type="InterPro" id="IPR018640">
    <property type="entry name" value="DUF2063"/>
</dbReference>
<accession>A0ABX8ZS98</accession>
<dbReference type="Proteomes" id="UP000824300">
    <property type="component" value="Chromosome"/>
</dbReference>
<evidence type="ECO:0000259" key="1">
    <source>
        <dbReference type="Pfam" id="PF09836"/>
    </source>
</evidence>
<feature type="domain" description="Putative DNA-binding" evidence="1">
    <location>
        <begin position="8"/>
        <end position="92"/>
    </location>
</feature>
<evidence type="ECO:0000313" key="3">
    <source>
        <dbReference type="Proteomes" id="UP000824300"/>
    </source>
</evidence>
<keyword evidence="3" id="KW-1185">Reference proteome</keyword>
<sequence>MTALATRQADFMASLLDDERALPPDWTARHAAGLDIYRNNYRSALVEALRATFERTERLVGDESFARAAAHHLITWPPSGWTLDLAGQGFAETCEELFANDPEVAELAWLEWSMHLAFVARDAEPLGTEQFLQQASTFGEEDWTKLRLAFMPGIALRDLRHDLKALWSSLAETGEEGEVTLLAEPATCIVWREGERPVFINVSTAEGRALSAMMSGATYGETCEELLASEGEQAVELAGSMLRRWLHEGLVERLDQ</sequence>
<protein>
    <submittedName>
        <fullName evidence="2">DNA-binding domain-containing protein</fullName>
    </submittedName>
</protein>
<evidence type="ECO:0000313" key="2">
    <source>
        <dbReference type="EMBL" id="QZD91886.1"/>
    </source>
</evidence>
<gene>
    <name evidence="2" type="ORF">K3162_10010</name>
</gene>